<comment type="caution">
    <text evidence="1">The sequence shown here is derived from an EMBL/GenBank/DDBJ whole genome shotgun (WGS) entry which is preliminary data.</text>
</comment>
<dbReference type="EMBL" id="CM037629">
    <property type="protein sequence ID" value="KAH7990712.1"/>
    <property type="molecule type" value="Genomic_DNA"/>
</dbReference>
<accession>A0ACB8EEM6</accession>
<keyword evidence="2" id="KW-1185">Reference proteome</keyword>
<proteinExistence type="predicted"/>
<organism evidence="1 2">
    <name type="scientific">Sphaerodactylus townsendi</name>
    <dbReference type="NCBI Taxonomy" id="933632"/>
    <lineage>
        <taxon>Eukaryota</taxon>
        <taxon>Metazoa</taxon>
        <taxon>Chordata</taxon>
        <taxon>Craniata</taxon>
        <taxon>Vertebrata</taxon>
        <taxon>Euteleostomi</taxon>
        <taxon>Lepidosauria</taxon>
        <taxon>Squamata</taxon>
        <taxon>Bifurcata</taxon>
        <taxon>Gekkota</taxon>
        <taxon>Sphaerodactylidae</taxon>
        <taxon>Sphaerodactylus</taxon>
    </lineage>
</organism>
<gene>
    <name evidence="1" type="ORF">K3G42_010535</name>
</gene>
<sequence>MESMIFTSIIFATLLFCSNACREEEYEINGECCPKCGPGSRVFKHCTSSSSTSCISCIKGTYTEHPHGLTYCLSCQICDSGSNLMIKRRCTYTENAVCSCAPGYYCTHFAGEDCDSCQEHTVAQPGYMVTQPGTETTDTQYVPCPAGTFSTEEMSPSCKPWTNCTKSGETEEKAGNATSDAICRKTPPNGDNNSHNLTMPIVIVASLVVLPLLVLFGFFCWRRKRKTEKPNAARQEVSTYY</sequence>
<protein>
    <submittedName>
        <fullName evidence="1">Uncharacterized protein</fullName>
    </submittedName>
</protein>
<name>A0ACB8EEM6_9SAUR</name>
<reference evidence="1" key="1">
    <citation type="submission" date="2021-08" db="EMBL/GenBank/DDBJ databases">
        <title>The first chromosome-level gecko genome reveals the dynamic sex chromosomes of Neotropical dwarf geckos (Sphaerodactylidae: Sphaerodactylus).</title>
        <authorList>
            <person name="Pinto B.J."/>
            <person name="Keating S.E."/>
            <person name="Gamble T."/>
        </authorList>
    </citation>
    <scope>NUCLEOTIDE SEQUENCE</scope>
    <source>
        <strain evidence="1">TG3544</strain>
    </source>
</reference>
<dbReference type="Proteomes" id="UP000827872">
    <property type="component" value="Linkage Group LG16"/>
</dbReference>
<evidence type="ECO:0000313" key="1">
    <source>
        <dbReference type="EMBL" id="KAH7990712.1"/>
    </source>
</evidence>
<evidence type="ECO:0000313" key="2">
    <source>
        <dbReference type="Proteomes" id="UP000827872"/>
    </source>
</evidence>